<evidence type="ECO:0000313" key="1">
    <source>
        <dbReference type="EMBL" id="PIA51704.1"/>
    </source>
</evidence>
<dbReference type="Proteomes" id="UP000230069">
    <property type="component" value="Unassembled WGS sequence"/>
</dbReference>
<dbReference type="AlphaFoldDB" id="A0A2G5E7K0"/>
<dbReference type="STRING" id="218851.A0A2G5E7K0"/>
<dbReference type="InParanoid" id="A0A2G5E7K0"/>
<gene>
    <name evidence="1" type="ORF">AQUCO_01100522v1</name>
</gene>
<accession>A0A2G5E7K0</accession>
<dbReference type="PANTHER" id="PTHR23019">
    <property type="entry name" value="NUCLEAR PORE MEMBRANE GLYCOPROTEIN GP210-RELATED"/>
    <property type="match status" value="1"/>
</dbReference>
<dbReference type="EMBL" id="KZ305028">
    <property type="protein sequence ID" value="PIA51704.1"/>
    <property type="molecule type" value="Genomic_DNA"/>
</dbReference>
<reference evidence="1 2" key="1">
    <citation type="submission" date="2017-09" db="EMBL/GenBank/DDBJ databases">
        <title>WGS assembly of Aquilegia coerulea Goldsmith.</title>
        <authorList>
            <person name="Hodges S."/>
            <person name="Kramer E."/>
            <person name="Nordborg M."/>
            <person name="Tomkins J."/>
            <person name="Borevitz J."/>
            <person name="Derieg N."/>
            <person name="Yan J."/>
            <person name="Mihaltcheva S."/>
            <person name="Hayes R.D."/>
            <person name="Rokhsar D."/>
        </authorList>
    </citation>
    <scope>NUCLEOTIDE SEQUENCE [LARGE SCALE GENOMIC DNA]</scope>
    <source>
        <strain evidence="2">cv. Goldsmith</strain>
    </source>
</reference>
<organism evidence="1 2">
    <name type="scientific">Aquilegia coerulea</name>
    <name type="common">Rocky mountain columbine</name>
    <dbReference type="NCBI Taxonomy" id="218851"/>
    <lineage>
        <taxon>Eukaryota</taxon>
        <taxon>Viridiplantae</taxon>
        <taxon>Streptophyta</taxon>
        <taxon>Embryophyta</taxon>
        <taxon>Tracheophyta</taxon>
        <taxon>Spermatophyta</taxon>
        <taxon>Magnoliopsida</taxon>
        <taxon>Ranunculales</taxon>
        <taxon>Ranunculaceae</taxon>
        <taxon>Thalictroideae</taxon>
        <taxon>Aquilegia</taxon>
    </lineage>
</organism>
<dbReference type="PANTHER" id="PTHR23019:SF0">
    <property type="entry name" value="NUCLEAR PORE MEMBRANE GLYCOPROTEIN 210"/>
    <property type="match status" value="1"/>
</dbReference>
<proteinExistence type="predicted"/>
<name>A0A2G5E7K0_AQUCA</name>
<dbReference type="InterPro" id="IPR045197">
    <property type="entry name" value="NUP210-like"/>
</dbReference>
<evidence type="ECO:0000313" key="2">
    <source>
        <dbReference type="Proteomes" id="UP000230069"/>
    </source>
</evidence>
<protein>
    <submittedName>
        <fullName evidence="1">Uncharacterized protein</fullName>
    </submittedName>
</protein>
<dbReference type="OrthoDB" id="361283at2759"/>
<sequence length="185" mass="19979">MTNARGEMKFPIKVDVKVSIPSEMVMLQKNSVETVVGTYLQVAVTTRASDGSYIYSCDSFGAMVKCCGSDSFKIFNVTGEARSLIELLNVDGLKSVYGLPCAQSYTYASSVGRTLLQATLQIERQSYGRPPDGQNVLKASSRIALVAQQNGNGKHFGGHSADLPREWYITVYGFLVVLLSSGGSN</sequence>
<keyword evidence="2" id="KW-1185">Reference proteome</keyword>